<keyword evidence="3" id="KW-1185">Reference proteome</keyword>
<protein>
    <submittedName>
        <fullName evidence="2">Uncharacterized protein</fullName>
    </submittedName>
</protein>
<proteinExistence type="predicted"/>
<evidence type="ECO:0000256" key="1">
    <source>
        <dbReference type="SAM" id="Coils"/>
    </source>
</evidence>
<dbReference type="GeneID" id="92381929"/>
<name>A0A1G4I9Y9_TRYEQ</name>
<comment type="caution">
    <text evidence="2">The sequence shown here is derived from an EMBL/GenBank/DDBJ whole genome shotgun (WGS) entry which is preliminary data.</text>
</comment>
<dbReference type="Proteomes" id="UP000195570">
    <property type="component" value="Unassembled WGS sequence"/>
</dbReference>
<dbReference type="AlphaFoldDB" id="A0A1G4I9Y9"/>
<evidence type="ECO:0000313" key="3">
    <source>
        <dbReference type="Proteomes" id="UP000195570"/>
    </source>
</evidence>
<keyword evidence="1" id="KW-0175">Coiled coil</keyword>
<sequence length="619" mass="69183">MSTKEEVAAMMANSDAETKISLLKKAVVTVTKQKQVLEQQNEQLRQQMTSIGEELARVQEENKNLQRKLKTVELEAERKLKQAVATSKTSWKGLSSLVSGADGTDGLLNAKKVSSTSAASTGINLSPEDQEKIVLENENVHKQLFELQSNYETHKREWETQCSQQKAELQVLQAEIMELRSLADAMKQAHEQLNVDYVTQKALVNFCHHFFTLSRQPVQCRNRQSGTSLTVVPSLRKEYQTTVPHEVSGNLARGTVRAVISSFKTLMEAISVLVTSLRDSFGSHLASTTSGNIRCYKDRLITLLGVHIEQKTSLLGHAEKLEVALANPTPSDETMTEVLITQNQILSSVERWLTLLLEHARLLVDACFMMGGGNQNGNANAGKPTLVETMTHSIMEALAAVRGVVNSVRFICSDSHTVMSQESYDSVEWMIALERFWWQGCGASDHLQGAMGKLAELLRELTSSILPSPLRTVLQHIAEFTESFAKRVQNCNTASAYVSDNHTHKGMGLPNMSYAQPREEIQQNIVTATPTILDENEVLQALYSTDLSAICYHTQMNCVLLELANKCSIIESSQKKIHRLEAIQQQQHDETERMRNAFQSQIRLLSEKLVEYTNNEKPL</sequence>
<organism evidence="2 3">
    <name type="scientific">Trypanosoma equiperdum</name>
    <dbReference type="NCBI Taxonomy" id="5694"/>
    <lineage>
        <taxon>Eukaryota</taxon>
        <taxon>Discoba</taxon>
        <taxon>Euglenozoa</taxon>
        <taxon>Kinetoplastea</taxon>
        <taxon>Metakinetoplastina</taxon>
        <taxon>Trypanosomatida</taxon>
        <taxon>Trypanosomatidae</taxon>
        <taxon>Trypanosoma</taxon>
    </lineage>
</organism>
<accession>A0A1G4I9Y9</accession>
<dbReference type="EMBL" id="CZPT02001053">
    <property type="protein sequence ID" value="SCU68721.1"/>
    <property type="molecule type" value="Genomic_DNA"/>
</dbReference>
<reference evidence="2" key="1">
    <citation type="submission" date="2016-09" db="EMBL/GenBank/DDBJ databases">
        <authorList>
            <person name="Hebert L."/>
            <person name="Moumen B."/>
        </authorList>
    </citation>
    <scope>NUCLEOTIDE SEQUENCE [LARGE SCALE GENOMIC DNA]</scope>
    <source>
        <strain evidence="2">OVI</strain>
    </source>
</reference>
<gene>
    <name evidence="2" type="ORF">TEOVI_000799500</name>
</gene>
<dbReference type="RefSeq" id="XP_067079824.1">
    <property type="nucleotide sequence ID" value="XM_067223723.1"/>
</dbReference>
<dbReference type="VEuPathDB" id="TriTrypDB:TEOVI_000799500"/>
<evidence type="ECO:0000313" key="2">
    <source>
        <dbReference type="EMBL" id="SCU68721.1"/>
    </source>
</evidence>
<feature type="coiled-coil region" evidence="1">
    <location>
        <begin position="27"/>
        <end position="82"/>
    </location>
</feature>
<feature type="coiled-coil region" evidence="1">
    <location>
        <begin position="137"/>
        <end position="196"/>
    </location>
</feature>